<feature type="binding site" evidence="2">
    <location>
        <begin position="16"/>
        <end position="19"/>
    </location>
    <ligand>
        <name>substrate</name>
    </ligand>
</feature>
<dbReference type="GO" id="GO:0016094">
    <property type="term" value="P:polyprenol biosynthetic process"/>
    <property type="evidence" value="ECO:0007669"/>
    <property type="project" value="TreeGrafter"/>
</dbReference>
<proteinExistence type="inferred from homology"/>
<comment type="subunit">
    <text evidence="2">Homodimer.</text>
</comment>
<keyword evidence="2" id="KW-0460">Magnesium</keyword>
<evidence type="ECO:0000313" key="4">
    <source>
        <dbReference type="Proteomes" id="UP000008467"/>
    </source>
</evidence>
<dbReference type="Gene3D" id="3.40.1180.10">
    <property type="entry name" value="Decaprenyl diphosphate synthase-like"/>
    <property type="match status" value="1"/>
</dbReference>
<evidence type="ECO:0000256" key="1">
    <source>
        <dbReference type="ARBA" id="ARBA00022679"/>
    </source>
</evidence>
<feature type="binding site" evidence="2">
    <location>
        <position position="66"/>
    </location>
    <ligand>
        <name>substrate</name>
    </ligand>
</feature>
<dbReference type="CDD" id="cd00475">
    <property type="entry name" value="Cis_IPPS"/>
    <property type="match status" value="1"/>
</dbReference>
<feature type="binding site" evidence="2">
    <location>
        <position position="64"/>
    </location>
    <ligand>
        <name>substrate</name>
    </ligand>
</feature>
<keyword evidence="2" id="KW-0479">Metal-binding</keyword>
<dbReference type="HAMAP" id="MF_01139">
    <property type="entry name" value="ISPT"/>
    <property type="match status" value="1"/>
</dbReference>
<feature type="binding site" evidence="2">
    <location>
        <position position="15"/>
    </location>
    <ligand>
        <name>Mg(2+)</name>
        <dbReference type="ChEBI" id="CHEBI:18420"/>
    </ligand>
</feature>
<dbReference type="InterPro" id="IPR001441">
    <property type="entry name" value="UPP_synth-like"/>
</dbReference>
<evidence type="ECO:0000256" key="2">
    <source>
        <dbReference type="HAMAP-Rule" id="MF_01139"/>
    </source>
</evidence>
<organism evidence="3 4">
    <name type="scientific">Cellulosilyticum lentocellum (strain ATCC 49066 / DSM 5427 / NCIMB 11756 / RHM5)</name>
    <name type="common">Clostridium lentocellum</name>
    <dbReference type="NCBI Taxonomy" id="642492"/>
    <lineage>
        <taxon>Bacteria</taxon>
        <taxon>Bacillati</taxon>
        <taxon>Bacillota</taxon>
        <taxon>Clostridia</taxon>
        <taxon>Lachnospirales</taxon>
        <taxon>Cellulosilyticaceae</taxon>
        <taxon>Cellulosilyticum</taxon>
    </lineage>
</organism>
<feature type="binding site" evidence="2">
    <location>
        <begin position="191"/>
        <end position="193"/>
    </location>
    <ligand>
        <name>substrate</name>
    </ligand>
</feature>
<feature type="binding site" evidence="2">
    <location>
        <position position="32"/>
    </location>
    <ligand>
        <name>substrate</name>
    </ligand>
</feature>
<dbReference type="RefSeq" id="WP_013657422.1">
    <property type="nucleotide sequence ID" value="NC_015275.1"/>
</dbReference>
<evidence type="ECO:0000313" key="3">
    <source>
        <dbReference type="EMBL" id="ADZ84129.1"/>
    </source>
</evidence>
<dbReference type="Proteomes" id="UP000008467">
    <property type="component" value="Chromosome"/>
</dbReference>
<keyword evidence="1 2" id="KW-0808">Transferase</keyword>
<sequence length="238" mass="27697">MSNRKIPEHIAVIMDGNGRWAKERGLPRNEGHRRGTKTLESIIKHAEKIGVKYLTVYAFSTENWKRPEEEVAGLMNLFERYLDNHIKKASGDMNRFRAIGDLEATVIPKRIKEKVIQLEEMTKDKTGICFNMAFNYGGRDEIVRACKKIAEQVKQNKLDIADINEVCFEDYLDTKGMPEPDLLIRTSGEMRTSNFLPWQLSYTEFYFASCLWPDFNTKELDKAIDAFNERQRRFGKSE</sequence>
<dbReference type="HOGENOM" id="CLU_038505_1_1_9"/>
<dbReference type="eggNOG" id="COG0020">
    <property type="taxonomic scope" value="Bacteria"/>
</dbReference>
<dbReference type="EMBL" id="CP002582">
    <property type="protein sequence ID" value="ADZ84129.1"/>
    <property type="molecule type" value="Genomic_DNA"/>
</dbReference>
<dbReference type="InterPro" id="IPR036424">
    <property type="entry name" value="UPP_synth-like_sf"/>
</dbReference>
<feature type="active site" evidence="2">
    <location>
        <position position="15"/>
    </location>
</feature>
<feature type="binding site" evidence="2">
    <location>
        <position position="204"/>
    </location>
    <ligand>
        <name>Mg(2+)</name>
        <dbReference type="ChEBI" id="CHEBI:18420"/>
    </ligand>
</feature>
<dbReference type="FunFam" id="3.40.1180.10:FF:000001">
    <property type="entry name" value="(2E,6E)-farnesyl-diphosphate-specific ditrans,polycis-undecaprenyl-diphosphate synthase"/>
    <property type="match status" value="1"/>
</dbReference>
<dbReference type="PROSITE" id="PS01066">
    <property type="entry name" value="UPP_SYNTHASE"/>
    <property type="match status" value="1"/>
</dbReference>
<dbReference type="STRING" id="642492.Clole_2423"/>
<feature type="binding site" evidence="2">
    <location>
        <position position="20"/>
    </location>
    <ligand>
        <name>substrate</name>
    </ligand>
</feature>
<feature type="binding site" evidence="2">
    <location>
        <position position="185"/>
    </location>
    <ligand>
        <name>substrate</name>
    </ligand>
</feature>
<dbReference type="PANTHER" id="PTHR10291:SF0">
    <property type="entry name" value="DEHYDRODOLICHYL DIPHOSPHATE SYNTHASE 2"/>
    <property type="match status" value="1"/>
</dbReference>
<dbReference type="GO" id="GO:0000287">
    <property type="term" value="F:magnesium ion binding"/>
    <property type="evidence" value="ECO:0007669"/>
    <property type="project" value="UniProtKB-UniRule"/>
</dbReference>
<dbReference type="GO" id="GO:0045547">
    <property type="term" value="F:ditrans,polycis-polyprenyl diphosphate synthase [(2E,6E)-farnesyl diphosphate specific] activity"/>
    <property type="evidence" value="ECO:0007669"/>
    <property type="project" value="TreeGrafter"/>
</dbReference>
<dbReference type="NCBIfam" id="NF011405">
    <property type="entry name" value="PRK14830.1"/>
    <property type="match status" value="1"/>
</dbReference>
<keyword evidence="4" id="KW-1185">Reference proteome</keyword>
<dbReference type="EC" id="2.5.1.-" evidence="2"/>
<dbReference type="KEGG" id="cle:Clole_2423"/>
<dbReference type="InterPro" id="IPR018520">
    <property type="entry name" value="UPP_synth-like_CS"/>
</dbReference>
<name>F2JGN7_CELLD</name>
<accession>F2JGN7</accession>
<dbReference type="NCBIfam" id="TIGR00055">
    <property type="entry name" value="uppS"/>
    <property type="match status" value="1"/>
</dbReference>
<dbReference type="SUPFAM" id="SSF64005">
    <property type="entry name" value="Undecaprenyl diphosphate synthase"/>
    <property type="match status" value="1"/>
</dbReference>
<gene>
    <name evidence="3" type="ordered locus">Clole_2423</name>
</gene>
<protein>
    <recommendedName>
        <fullName evidence="2">Isoprenyl transferase</fullName>
        <ecNumber evidence="2">2.5.1.-</ecNumber>
    </recommendedName>
</protein>
<dbReference type="Pfam" id="PF01255">
    <property type="entry name" value="Prenyltransf"/>
    <property type="match status" value="1"/>
</dbReference>
<comment type="function">
    <text evidence="2">Catalyzes the condensation of isopentenyl diphosphate (IPP) with allylic pyrophosphates generating different type of terpenoids.</text>
</comment>
<comment type="similarity">
    <text evidence="2">Belongs to the UPP synthase family.</text>
</comment>
<feature type="binding site" evidence="2">
    <location>
        <begin position="60"/>
        <end position="62"/>
    </location>
    <ligand>
        <name>substrate</name>
    </ligand>
</feature>
<feature type="active site" description="Proton acceptor" evidence="2">
    <location>
        <position position="63"/>
    </location>
</feature>
<dbReference type="PANTHER" id="PTHR10291">
    <property type="entry name" value="DEHYDRODOLICHYL DIPHOSPHATE SYNTHASE FAMILY MEMBER"/>
    <property type="match status" value="1"/>
</dbReference>
<feature type="binding site" evidence="2">
    <location>
        <position position="28"/>
    </location>
    <ligand>
        <name>substrate</name>
    </ligand>
</feature>
<comment type="cofactor">
    <cofactor evidence="2">
        <name>Mg(2+)</name>
        <dbReference type="ChEBI" id="CHEBI:18420"/>
    </cofactor>
    <text evidence="2">Binds 2 magnesium ions per subunit.</text>
</comment>
<dbReference type="AlphaFoldDB" id="F2JGN7"/>
<reference evidence="3 4" key="1">
    <citation type="journal article" date="2011" name="J. Bacteriol.">
        <title>Complete genome sequence of the cellulose-degrading bacterium Cellulosilyticum lentocellum.</title>
        <authorList>
            <consortium name="US DOE Joint Genome Institute"/>
            <person name="Miller D.A."/>
            <person name="Suen G."/>
            <person name="Bruce D."/>
            <person name="Copeland A."/>
            <person name="Cheng J.F."/>
            <person name="Detter C."/>
            <person name="Goodwin L.A."/>
            <person name="Han C.S."/>
            <person name="Hauser L.J."/>
            <person name="Land M.L."/>
            <person name="Lapidus A."/>
            <person name="Lucas S."/>
            <person name="Meincke L."/>
            <person name="Pitluck S."/>
            <person name="Tapia R."/>
            <person name="Teshima H."/>
            <person name="Woyke T."/>
            <person name="Fox B.G."/>
            <person name="Angert E.R."/>
            <person name="Currie C.R."/>
        </authorList>
    </citation>
    <scope>NUCLEOTIDE SEQUENCE [LARGE SCALE GENOMIC DNA]</scope>
    <source>
        <strain evidence="4">ATCC 49066 / DSM 5427 / NCIMB 11756 / RHM5</strain>
    </source>
</reference>